<dbReference type="InterPro" id="IPR000160">
    <property type="entry name" value="GGDEF_dom"/>
</dbReference>
<reference evidence="3 4" key="1">
    <citation type="submission" date="2019-04" db="EMBL/GenBank/DDBJ databases">
        <title>Alteromonas portus sp. nov., an alginate lyase-excreting marine bacterium.</title>
        <authorList>
            <person name="Huang H."/>
            <person name="Mo K."/>
            <person name="Bao S."/>
        </authorList>
    </citation>
    <scope>NUCLEOTIDE SEQUENCE [LARGE SCALE GENOMIC DNA]</scope>
    <source>
        <strain evidence="3 4">HB161718</strain>
    </source>
</reference>
<feature type="transmembrane region" description="Helical" evidence="1">
    <location>
        <begin position="36"/>
        <end position="56"/>
    </location>
</feature>
<dbReference type="GO" id="GO:0071111">
    <property type="term" value="F:cyclic-guanylate-specific phosphodiesterase activity"/>
    <property type="evidence" value="ECO:0007669"/>
    <property type="project" value="InterPro"/>
</dbReference>
<dbReference type="SUPFAM" id="SSF141868">
    <property type="entry name" value="EAL domain-like"/>
    <property type="match status" value="1"/>
</dbReference>
<dbReference type="AlphaFoldDB" id="A0A4V5NMU6"/>
<proteinExistence type="predicted"/>
<evidence type="ECO:0000313" key="3">
    <source>
        <dbReference type="EMBL" id="TKB01166.1"/>
    </source>
</evidence>
<evidence type="ECO:0000256" key="1">
    <source>
        <dbReference type="SAM" id="Phobius"/>
    </source>
</evidence>
<dbReference type="InterPro" id="IPR001633">
    <property type="entry name" value="EAL_dom"/>
</dbReference>
<dbReference type="InterPro" id="IPR043128">
    <property type="entry name" value="Rev_trsase/Diguanyl_cyclase"/>
</dbReference>
<dbReference type="RefSeq" id="WP_136783599.1">
    <property type="nucleotide sequence ID" value="NZ_SWCO01000011.1"/>
</dbReference>
<organism evidence="3 4">
    <name type="scientific">Alteromonas portus</name>
    <dbReference type="NCBI Taxonomy" id="2565549"/>
    <lineage>
        <taxon>Bacteria</taxon>
        <taxon>Pseudomonadati</taxon>
        <taxon>Pseudomonadota</taxon>
        <taxon>Gammaproteobacteria</taxon>
        <taxon>Alteromonadales</taxon>
        <taxon>Alteromonadaceae</taxon>
        <taxon>Alteromonas/Salinimonas group</taxon>
        <taxon>Alteromonas</taxon>
    </lineage>
</organism>
<keyword evidence="4" id="KW-1185">Reference proteome</keyword>
<dbReference type="SUPFAM" id="SSF55073">
    <property type="entry name" value="Nucleotide cyclase"/>
    <property type="match status" value="1"/>
</dbReference>
<dbReference type="PROSITE" id="PS50883">
    <property type="entry name" value="EAL"/>
    <property type="match status" value="1"/>
</dbReference>
<dbReference type="InterPro" id="IPR050706">
    <property type="entry name" value="Cyclic-di-GMP_PDE-like"/>
</dbReference>
<dbReference type="InterPro" id="IPR035919">
    <property type="entry name" value="EAL_sf"/>
</dbReference>
<dbReference type="Gene3D" id="3.30.70.270">
    <property type="match status" value="1"/>
</dbReference>
<protein>
    <submittedName>
        <fullName evidence="3">GGDEF domain-containing protein</fullName>
    </submittedName>
</protein>
<dbReference type="SMART" id="SM00052">
    <property type="entry name" value="EAL"/>
    <property type="match status" value="1"/>
</dbReference>
<keyword evidence="1" id="KW-0812">Transmembrane</keyword>
<dbReference type="PANTHER" id="PTHR33121">
    <property type="entry name" value="CYCLIC DI-GMP PHOSPHODIESTERASE PDEF"/>
    <property type="match status" value="1"/>
</dbReference>
<feature type="transmembrane region" description="Helical" evidence="1">
    <location>
        <begin position="171"/>
        <end position="190"/>
    </location>
</feature>
<dbReference type="OrthoDB" id="6324269at2"/>
<accession>A0A4V5NMU6</accession>
<feature type="transmembrane region" description="Helical" evidence="1">
    <location>
        <begin position="62"/>
        <end position="80"/>
    </location>
</feature>
<keyword evidence="1" id="KW-1133">Transmembrane helix</keyword>
<keyword evidence="1" id="KW-0472">Membrane</keyword>
<dbReference type="CDD" id="cd01948">
    <property type="entry name" value="EAL"/>
    <property type="match status" value="1"/>
</dbReference>
<name>A0A4V5NMU6_9ALTE</name>
<dbReference type="EMBL" id="SWCO01000011">
    <property type="protein sequence ID" value="TKB01166.1"/>
    <property type="molecule type" value="Genomic_DNA"/>
</dbReference>
<evidence type="ECO:0000313" key="4">
    <source>
        <dbReference type="Proteomes" id="UP000305471"/>
    </source>
</evidence>
<evidence type="ECO:0000259" key="2">
    <source>
        <dbReference type="PROSITE" id="PS50883"/>
    </source>
</evidence>
<dbReference type="InterPro" id="IPR029787">
    <property type="entry name" value="Nucleotide_cyclase"/>
</dbReference>
<dbReference type="PANTHER" id="PTHR33121:SF79">
    <property type="entry name" value="CYCLIC DI-GMP PHOSPHODIESTERASE PDED-RELATED"/>
    <property type="match status" value="1"/>
</dbReference>
<dbReference type="Pfam" id="PF00990">
    <property type="entry name" value="GGDEF"/>
    <property type="match status" value="1"/>
</dbReference>
<feature type="domain" description="EAL" evidence="2">
    <location>
        <begin position="492"/>
        <end position="745"/>
    </location>
</feature>
<feature type="transmembrane region" description="Helical" evidence="1">
    <location>
        <begin position="87"/>
        <end position="106"/>
    </location>
</feature>
<dbReference type="Gene3D" id="3.20.20.450">
    <property type="entry name" value="EAL domain"/>
    <property type="match status" value="1"/>
</dbReference>
<gene>
    <name evidence="3" type="ORF">E5672_18245</name>
</gene>
<feature type="transmembrane region" description="Helical" evidence="1">
    <location>
        <begin position="135"/>
        <end position="151"/>
    </location>
</feature>
<dbReference type="Pfam" id="PF00563">
    <property type="entry name" value="EAL"/>
    <property type="match status" value="1"/>
</dbReference>
<comment type="caution">
    <text evidence="3">The sequence shown here is derived from an EMBL/GenBank/DDBJ whole genome shotgun (WGS) entry which is preliminary data.</text>
</comment>
<dbReference type="Proteomes" id="UP000305471">
    <property type="component" value="Unassembled WGS sequence"/>
</dbReference>
<sequence>MISRALKLIKNYLLLNDDNLKTTDANIWRLSVLRSILLIGVILTSAIVVHSSYTAYVQELYYVLYLTIGFTAFLLATLSIGLKHIKIASAFLVLVVLAASMCILFFTTDLISAQYGLLFLFTLPIIVRILYGIKASIATMLFNLVPYYLLVTKTKVSPLFGIDITLPDTHTYLASLLFLFFNFCIPMAVLRVMSSLEKQSEYNQLQSKKLNKIVKGYQEIFNNGGTPSFFCDEQGRILQANKAARSLVKKFRPNSEYIQDLFSLSLPITRGVNQTASIYNHPEQEFEIQPASLMHHKKQLVHCHDLSVNKKNLMEFDAYKKQQYEKHYFNELTGLKNHHFWKQVETSDSILNQHIVLLKLANLREINLQYGYSQGDKLLIKVISQLQNEFSSGARFYQFPGAKFLFTLSTKQLFSNSIEHFLTRKLPKTITVTSNNVDVEHTLKWRVGHYHVSREISADAATECCAIALSQSSELSPYMSFSINTVKSIRENTQQKDKVKALIDNGCLAIYLQPQVSIDETIVGFEALARLKELTTGSILQPHHFLPLIEANGWEVLFTQKILDATLKLLDSWPANLPRVPVAINLSGPELLNDIFYEKLLRRFSESPELCKKLKLELTETSVLASHSETKRRLTSLANVGATIIIDDFGTGHASLSQLIDMSASVIKVDREFVDRVETSERHRKIVKMTLDLAKSLEMQTIAEGVETRAQLSVLKEMGFKHFQGYLFGKPAPIEHWMSEIKAQA</sequence>